<accession>A0A6J2KL28</accession>
<comment type="similarity">
    <text evidence="1">Belongs to the peptidase M67A family. BRCC36 subfamily.</text>
</comment>
<dbReference type="GeneID" id="114251543"/>
<evidence type="ECO:0000256" key="2">
    <source>
        <dbReference type="ARBA" id="ARBA00022670"/>
    </source>
</evidence>
<reference evidence="10" key="1">
    <citation type="submission" date="2025-08" db="UniProtKB">
        <authorList>
            <consortium name="RefSeq"/>
        </authorList>
    </citation>
    <scope>IDENTIFICATION</scope>
    <source>
        <tissue evidence="10">Silk gland</tissue>
    </source>
</reference>
<keyword evidence="4" id="KW-0833">Ubl conjugation pathway</keyword>
<dbReference type="Gene3D" id="3.40.140.10">
    <property type="entry name" value="Cytidine Deaminase, domain 2"/>
    <property type="match status" value="1"/>
</dbReference>
<keyword evidence="3" id="KW-0479">Metal-binding</keyword>
<protein>
    <submittedName>
        <fullName evidence="10">Lys-63-specific deubiquitinase BRCC36-like isoform X1</fullName>
    </submittedName>
</protein>
<dbReference type="Proteomes" id="UP000504629">
    <property type="component" value="Unplaced"/>
</dbReference>
<dbReference type="GO" id="GO:0070536">
    <property type="term" value="P:protein K63-linked deubiquitination"/>
    <property type="evidence" value="ECO:0007669"/>
    <property type="project" value="InterPro"/>
</dbReference>
<dbReference type="PANTHER" id="PTHR10410">
    <property type="entry name" value="EUKARYOTIC TRANSLATION INITIATION FACTOR 3 -RELATED"/>
    <property type="match status" value="1"/>
</dbReference>
<dbReference type="GO" id="GO:0070531">
    <property type="term" value="C:BRCA1-A complex"/>
    <property type="evidence" value="ECO:0007669"/>
    <property type="project" value="InterPro"/>
</dbReference>
<evidence type="ECO:0000256" key="7">
    <source>
        <dbReference type="ARBA" id="ARBA00023049"/>
    </source>
</evidence>
<dbReference type="Pfam" id="PF01398">
    <property type="entry name" value="JAB"/>
    <property type="match status" value="1"/>
</dbReference>
<evidence type="ECO:0000259" key="8">
    <source>
        <dbReference type="PROSITE" id="PS50249"/>
    </source>
</evidence>
<name>A0A6J2KL28_BOMMA</name>
<dbReference type="GO" id="GO:0008237">
    <property type="term" value="F:metallopeptidase activity"/>
    <property type="evidence" value="ECO:0007669"/>
    <property type="project" value="UniProtKB-KW"/>
</dbReference>
<dbReference type="InterPro" id="IPR040749">
    <property type="entry name" value="BRCC36_C"/>
</dbReference>
<evidence type="ECO:0000256" key="6">
    <source>
        <dbReference type="ARBA" id="ARBA00022833"/>
    </source>
</evidence>
<dbReference type="InterPro" id="IPR050242">
    <property type="entry name" value="JAMM_MPN+_peptidase_M67A"/>
</dbReference>
<dbReference type="KEGG" id="bman:114251543"/>
<dbReference type="SMART" id="SM00232">
    <property type="entry name" value="JAB_MPN"/>
    <property type="match status" value="1"/>
</dbReference>
<dbReference type="OrthoDB" id="446074at2759"/>
<dbReference type="InterPro" id="IPR033860">
    <property type="entry name" value="MPN_BRCC36"/>
</dbReference>
<gene>
    <name evidence="10" type="primary">LOC114251543</name>
</gene>
<evidence type="ECO:0000256" key="5">
    <source>
        <dbReference type="ARBA" id="ARBA00022801"/>
    </source>
</evidence>
<dbReference type="PROSITE" id="PS50249">
    <property type="entry name" value="MPN"/>
    <property type="match status" value="1"/>
</dbReference>
<feature type="domain" description="MPN" evidence="8">
    <location>
        <begin position="26"/>
        <end position="170"/>
    </location>
</feature>
<dbReference type="Pfam" id="PF18110">
    <property type="entry name" value="BRCC36_C"/>
    <property type="match status" value="1"/>
</dbReference>
<dbReference type="GO" id="GO:0070552">
    <property type="term" value="C:BRISC complex"/>
    <property type="evidence" value="ECO:0007669"/>
    <property type="project" value="InterPro"/>
</dbReference>
<evidence type="ECO:0000313" key="9">
    <source>
        <dbReference type="Proteomes" id="UP000504629"/>
    </source>
</evidence>
<dbReference type="CDD" id="cd08068">
    <property type="entry name" value="MPN_BRCC36"/>
    <property type="match status" value="1"/>
</dbReference>
<dbReference type="AlphaFoldDB" id="A0A6J2KL28"/>
<keyword evidence="9" id="KW-1185">Reference proteome</keyword>
<dbReference type="GO" id="GO:0004843">
    <property type="term" value="F:cysteine-type deubiquitinase activity"/>
    <property type="evidence" value="ECO:0007669"/>
    <property type="project" value="InterPro"/>
</dbReference>
<keyword evidence="7" id="KW-0482">Metalloprotease</keyword>
<proteinExistence type="inferred from homology"/>
<dbReference type="InterPro" id="IPR037518">
    <property type="entry name" value="MPN"/>
</dbReference>
<keyword evidence="6" id="KW-0862">Zinc</keyword>
<evidence type="ECO:0000313" key="10">
    <source>
        <dbReference type="RefSeq" id="XP_028041647.1"/>
    </source>
</evidence>
<evidence type="ECO:0000256" key="3">
    <source>
        <dbReference type="ARBA" id="ARBA00022723"/>
    </source>
</evidence>
<evidence type="ECO:0000256" key="1">
    <source>
        <dbReference type="ARBA" id="ARBA00008021"/>
    </source>
</evidence>
<dbReference type="GO" id="GO:0046872">
    <property type="term" value="F:metal ion binding"/>
    <property type="evidence" value="ECO:0007669"/>
    <property type="project" value="UniProtKB-KW"/>
</dbReference>
<dbReference type="RefSeq" id="XP_028041647.1">
    <property type="nucleotide sequence ID" value="XM_028185846.1"/>
</dbReference>
<evidence type="ECO:0000256" key="4">
    <source>
        <dbReference type="ARBA" id="ARBA00022786"/>
    </source>
</evidence>
<dbReference type="GO" id="GO:0006281">
    <property type="term" value="P:DNA repair"/>
    <property type="evidence" value="ECO:0007669"/>
    <property type="project" value="InterPro"/>
</dbReference>
<sequence length="285" mass="32117">MLKILKSVTFNRITITNINFEMLQKVRLSSDVALVCMQHALSTEKEEIMGLLIGEVHDNGALVSIVSSVILRRLDKKPDRVEISEEQLVQATVRAEELAAEVGQPLRVVGWYHSHPHITVWPSHVDLATQSMYQRMDASFVGIIFAVFLTDQSTKAPSVQITCFQSINEGASQSRIEIEMEIVTNTDSLLTNNFETLTQLPTILKEEEDEAFNNEISYDDTDDIVTKQHNAAVRTIAIGHIVDKMSRPMLEGLVARNLLNSIRLKALKKQHQQMMSKLENMTCLT</sequence>
<dbReference type="GO" id="GO:0006508">
    <property type="term" value="P:proteolysis"/>
    <property type="evidence" value="ECO:0007669"/>
    <property type="project" value="UniProtKB-KW"/>
</dbReference>
<keyword evidence="5" id="KW-0378">Hydrolase</keyword>
<keyword evidence="2" id="KW-0645">Protease</keyword>
<dbReference type="InterPro" id="IPR000555">
    <property type="entry name" value="JAMM/MPN+_dom"/>
</dbReference>
<dbReference type="SUPFAM" id="SSF102712">
    <property type="entry name" value="JAB1/MPN domain"/>
    <property type="match status" value="1"/>
</dbReference>
<organism evidence="9 10">
    <name type="scientific">Bombyx mandarina</name>
    <name type="common">Wild silk moth</name>
    <name type="synonym">Wild silkworm</name>
    <dbReference type="NCBI Taxonomy" id="7092"/>
    <lineage>
        <taxon>Eukaryota</taxon>
        <taxon>Metazoa</taxon>
        <taxon>Ecdysozoa</taxon>
        <taxon>Arthropoda</taxon>
        <taxon>Hexapoda</taxon>
        <taxon>Insecta</taxon>
        <taxon>Pterygota</taxon>
        <taxon>Neoptera</taxon>
        <taxon>Endopterygota</taxon>
        <taxon>Lepidoptera</taxon>
        <taxon>Glossata</taxon>
        <taxon>Ditrysia</taxon>
        <taxon>Bombycoidea</taxon>
        <taxon>Bombycidae</taxon>
        <taxon>Bombycinae</taxon>
        <taxon>Bombyx</taxon>
    </lineage>
</organism>